<protein>
    <recommendedName>
        <fullName evidence="4">Peptidoglycan-binding protein LysM</fullName>
    </recommendedName>
</protein>
<evidence type="ECO:0008006" key="4">
    <source>
        <dbReference type="Google" id="ProtNLM"/>
    </source>
</evidence>
<dbReference type="RefSeq" id="WP_194739130.1">
    <property type="nucleotide sequence ID" value="NZ_JADKYY010000005.1"/>
</dbReference>
<proteinExistence type="predicted"/>
<reference evidence="2" key="1">
    <citation type="submission" date="2020-11" db="EMBL/GenBank/DDBJ databases">
        <title>Genome seq and assembly of Planobacterium sp.</title>
        <authorList>
            <person name="Chhetri G."/>
        </authorList>
    </citation>
    <scope>NUCLEOTIDE SEQUENCE</scope>
    <source>
        <strain evidence="2">GCR5</strain>
    </source>
</reference>
<comment type="caution">
    <text evidence="2">The sequence shown here is derived from an EMBL/GenBank/DDBJ whole genome shotgun (WGS) entry which is preliminary data.</text>
</comment>
<dbReference type="Proteomes" id="UP000694480">
    <property type="component" value="Unassembled WGS sequence"/>
</dbReference>
<feature type="signal peptide" evidence="1">
    <location>
        <begin position="1"/>
        <end position="21"/>
    </location>
</feature>
<evidence type="ECO:0000256" key="1">
    <source>
        <dbReference type="SAM" id="SignalP"/>
    </source>
</evidence>
<organism evidence="2 3">
    <name type="scientific">Planobacterium oryzisoli</name>
    <dbReference type="NCBI Taxonomy" id="2771435"/>
    <lineage>
        <taxon>Bacteria</taxon>
        <taxon>Pseudomonadati</taxon>
        <taxon>Bacteroidota</taxon>
        <taxon>Flavobacteriia</taxon>
        <taxon>Flavobacteriales</taxon>
        <taxon>Weeksellaceae</taxon>
        <taxon>Chryseobacterium group</taxon>
        <taxon>Chryseobacterium</taxon>
    </lineage>
</organism>
<keyword evidence="1" id="KW-0732">Signal</keyword>
<keyword evidence="3" id="KW-1185">Reference proteome</keyword>
<dbReference type="AlphaFoldDB" id="A0A930YVQ2"/>
<name>A0A930YVQ2_9FLAO</name>
<dbReference type="InterPro" id="IPR010916">
    <property type="entry name" value="TonB_box_CS"/>
</dbReference>
<feature type="chain" id="PRO_5037622560" description="Peptidoglycan-binding protein LysM" evidence="1">
    <location>
        <begin position="22"/>
        <end position="190"/>
    </location>
</feature>
<sequence length="190" mass="19995">MKKITLVLSFIVTALSSQVFAQTATTNPTTGSDQVTLNVKLYPIINIEVASDQKAVDLVYDEIADYTGGVSNLKQNHLKVNSTGGFTVSVKANATQFTNADNTNTKTLDTNIIKLTAAAGTGATAGATVESNLALSTTAAPLISNVVGGFGQYFDVTYAAPAGLIDHYKKQDGQAYTQFTTTVIYEIVAN</sequence>
<evidence type="ECO:0000313" key="2">
    <source>
        <dbReference type="EMBL" id="MBF5027199.1"/>
    </source>
</evidence>
<evidence type="ECO:0000313" key="3">
    <source>
        <dbReference type="Proteomes" id="UP000694480"/>
    </source>
</evidence>
<accession>A0A930YVQ2</accession>
<dbReference type="PROSITE" id="PS00430">
    <property type="entry name" value="TONB_DEPENDENT_REC_1"/>
    <property type="match status" value="1"/>
</dbReference>
<dbReference type="EMBL" id="JADKYY010000005">
    <property type="protein sequence ID" value="MBF5027199.1"/>
    <property type="molecule type" value="Genomic_DNA"/>
</dbReference>
<gene>
    <name evidence="2" type="ORF">IC612_05245</name>
</gene>